<dbReference type="InParanoid" id="A0A7N2R3Q7"/>
<organism evidence="2 3">
    <name type="scientific">Quercus lobata</name>
    <name type="common">Valley oak</name>
    <dbReference type="NCBI Taxonomy" id="97700"/>
    <lineage>
        <taxon>Eukaryota</taxon>
        <taxon>Viridiplantae</taxon>
        <taxon>Streptophyta</taxon>
        <taxon>Embryophyta</taxon>
        <taxon>Tracheophyta</taxon>
        <taxon>Spermatophyta</taxon>
        <taxon>Magnoliopsida</taxon>
        <taxon>eudicotyledons</taxon>
        <taxon>Gunneridae</taxon>
        <taxon>Pentapetalae</taxon>
        <taxon>rosids</taxon>
        <taxon>fabids</taxon>
        <taxon>Fagales</taxon>
        <taxon>Fagaceae</taxon>
        <taxon>Quercus</taxon>
    </lineage>
</organism>
<reference evidence="2" key="2">
    <citation type="submission" date="2021-01" db="UniProtKB">
        <authorList>
            <consortium name="EnsemblPlants"/>
        </authorList>
    </citation>
    <scope>IDENTIFICATION</scope>
</reference>
<evidence type="ECO:0000256" key="1">
    <source>
        <dbReference type="SAM" id="MobiDB-lite"/>
    </source>
</evidence>
<evidence type="ECO:0000313" key="3">
    <source>
        <dbReference type="Proteomes" id="UP000594261"/>
    </source>
</evidence>
<dbReference type="InterPro" id="IPR036770">
    <property type="entry name" value="Ankyrin_rpt-contain_sf"/>
</dbReference>
<reference evidence="2 3" key="1">
    <citation type="journal article" date="2016" name="G3 (Bethesda)">
        <title>First Draft Assembly and Annotation of the Genome of a California Endemic Oak Quercus lobata Nee (Fagaceae).</title>
        <authorList>
            <person name="Sork V.L."/>
            <person name="Fitz-Gibbon S.T."/>
            <person name="Puiu D."/>
            <person name="Crepeau M."/>
            <person name="Gugger P.F."/>
            <person name="Sherman R."/>
            <person name="Stevens K."/>
            <person name="Langley C.H."/>
            <person name="Pellegrini M."/>
            <person name="Salzberg S.L."/>
        </authorList>
    </citation>
    <scope>NUCLEOTIDE SEQUENCE [LARGE SCALE GENOMIC DNA]</scope>
    <source>
        <strain evidence="2 3">cv. SW786</strain>
    </source>
</reference>
<proteinExistence type="predicted"/>
<dbReference type="EMBL" id="LRBV02000004">
    <property type="status" value="NOT_ANNOTATED_CDS"/>
    <property type="molecule type" value="Genomic_DNA"/>
</dbReference>
<dbReference type="PANTHER" id="PTHR47303">
    <property type="match status" value="1"/>
</dbReference>
<dbReference type="PANTHER" id="PTHR47303:SF1">
    <property type="entry name" value="NF-KAPPA-B INHIBITOR BETA"/>
    <property type="match status" value="1"/>
</dbReference>
<evidence type="ECO:0008006" key="4">
    <source>
        <dbReference type="Google" id="ProtNLM"/>
    </source>
</evidence>
<dbReference type="Gramene" id="QL04p077793:mrna">
    <property type="protein sequence ID" value="QL04p077793:mrna"/>
    <property type="gene ID" value="QL04p077793"/>
</dbReference>
<protein>
    <recommendedName>
        <fullName evidence="4">DUF4219 domain-containing protein</fullName>
    </recommendedName>
</protein>
<evidence type="ECO:0000313" key="2">
    <source>
        <dbReference type="EnsemblPlants" id="QL04p077793:mrna"/>
    </source>
</evidence>
<dbReference type="Proteomes" id="UP000594261">
    <property type="component" value="Chromosome 4"/>
</dbReference>
<dbReference type="EnsemblPlants" id="QL04p077793:mrna">
    <property type="protein sequence ID" value="QL04p077793:mrna"/>
    <property type="gene ID" value="QL04p077793"/>
</dbReference>
<feature type="compositionally biased region" description="Basic and acidic residues" evidence="1">
    <location>
        <begin position="724"/>
        <end position="763"/>
    </location>
</feature>
<feature type="region of interest" description="Disordered" evidence="1">
    <location>
        <begin position="448"/>
        <end position="472"/>
    </location>
</feature>
<accession>A0A7N2R3Q7</accession>
<dbReference type="SUPFAM" id="SSF48403">
    <property type="entry name" value="Ankyrin repeat"/>
    <property type="match status" value="1"/>
</dbReference>
<sequence>MMYLIVVTLSVPEQETYEAWSIRMKTYLMTLNADCIPLIGKITIAKIAWNALAETYKAKIDPSKPFDFYNYLKTNSAVMQNNKNNLLQDVDFAKNIRKGDWNAAKDFLRLYPEAVSKQISYSGNTALHIAILGGHTNIVEDAIVGNIQITKCITQKNRRLLSIGNSTHQLIPVVLAAVYNAIDLARYLYSETPLEDLKPENGINGATFITRCIYAKAFDMALKLLEHYPSLATSLDMRGESPVLALACMSFAYPSGNQLIFWKQWIYHRPSTQGESKGPGRGGLWPKFNEIAFGYRRGGLAEELTPLKPRSHTMRKLGFGQNQGIAWSTDPSLRGNQLPGCGKLGFGQNQGMHGPRPSLRETNYLDVEKTRFWTEPSIACLRRNQLPGCGKLGFGQNQGIAWSSNPGLRGNQLPGCENRFWTEPRHCKVLGLKPVGKPTTWMRNQLFKEKTMARKPRNPSEENSALADGQRNSTVYNEKLKQAYTEADYISKGKYKRVERRPWGQLRGEVGYCAKLLSKETIPRHLCMPITQAAKEPDLRLTPSTEKREEDPLPYDEMECSLELAPPWPVPPYSESRGDMTPLWRRELLFPNLCLKHDELREESEGFVCEKEKQLSLLFMLKDKVVAFNSRSVPRNATDKTSLARLPTSSATLRLKESREGAPRTLGRQKVPRDQKLWKHLLICGPSKFAAQARSAYGPRDRTKALYGPRTQAYGETKRRRRRERDEETKRGTKDRKETAPGRNWCWEDNKKREGKGTKEQKREKQKHLALASALTPNTPVPY</sequence>
<dbReference type="AlphaFoldDB" id="A0A7N2R3Q7"/>
<keyword evidence="3" id="KW-1185">Reference proteome</keyword>
<dbReference type="Gene3D" id="1.25.40.20">
    <property type="entry name" value="Ankyrin repeat-containing domain"/>
    <property type="match status" value="1"/>
</dbReference>
<feature type="region of interest" description="Disordered" evidence="1">
    <location>
        <begin position="693"/>
        <end position="783"/>
    </location>
</feature>
<name>A0A7N2R3Q7_QUELO</name>